<gene>
    <name evidence="4" type="ORF">OJF2_34330</name>
</gene>
<dbReference type="InterPro" id="IPR009948">
    <property type="entry name" value="Syd"/>
</dbReference>
<dbReference type="EMBL" id="CP042997">
    <property type="protein sequence ID" value="QEH34888.1"/>
    <property type="molecule type" value="Genomic_DNA"/>
</dbReference>
<keyword evidence="1" id="KW-1003">Cell membrane</keyword>
<dbReference type="Pfam" id="PF07348">
    <property type="entry name" value="Syd"/>
    <property type="match status" value="1"/>
</dbReference>
<dbReference type="Gene3D" id="3.40.1580.20">
    <property type="entry name" value="Syd protein"/>
    <property type="match status" value="1"/>
</dbReference>
<keyword evidence="3" id="KW-0472">Membrane</keyword>
<evidence type="ECO:0000256" key="2">
    <source>
        <dbReference type="ARBA" id="ARBA00022519"/>
    </source>
</evidence>
<sequence length="168" mass="18483">MGEVKAALARILAREATLLAGHDPEWTSPCEVGEPDGDARIRWRPVEITPPPDFLDVEAEAGVILHPDVKEFYGSYFGRCDEQHFRGMTALLKVSWNPEELAILKRQIVEHLRICPTIPAPFTVFFASTDGDPFFSVDNASGEVLLEEPGRPDAKVVAPSLAAFLAEV</sequence>
<accession>A0A5B9W2S5</accession>
<keyword evidence="5" id="KW-1185">Reference proteome</keyword>
<dbReference type="Proteomes" id="UP000324233">
    <property type="component" value="Chromosome"/>
</dbReference>
<dbReference type="GO" id="GO:0009898">
    <property type="term" value="C:cytoplasmic side of plasma membrane"/>
    <property type="evidence" value="ECO:0007669"/>
    <property type="project" value="InterPro"/>
</dbReference>
<evidence type="ECO:0000256" key="1">
    <source>
        <dbReference type="ARBA" id="ARBA00022475"/>
    </source>
</evidence>
<evidence type="ECO:0000256" key="3">
    <source>
        <dbReference type="ARBA" id="ARBA00023136"/>
    </source>
</evidence>
<keyword evidence="2" id="KW-0997">Cell inner membrane</keyword>
<dbReference type="RefSeq" id="WP_148594753.1">
    <property type="nucleotide sequence ID" value="NZ_CP042997.1"/>
</dbReference>
<dbReference type="InterPro" id="IPR038228">
    <property type="entry name" value="Syd_sf"/>
</dbReference>
<reference evidence="4 5" key="1">
    <citation type="submission" date="2019-08" db="EMBL/GenBank/DDBJ databases">
        <title>Deep-cultivation of Planctomycetes and their phenomic and genomic characterization uncovers novel biology.</title>
        <authorList>
            <person name="Wiegand S."/>
            <person name="Jogler M."/>
            <person name="Boedeker C."/>
            <person name="Pinto D."/>
            <person name="Vollmers J."/>
            <person name="Rivas-Marin E."/>
            <person name="Kohn T."/>
            <person name="Peeters S.H."/>
            <person name="Heuer A."/>
            <person name="Rast P."/>
            <person name="Oberbeckmann S."/>
            <person name="Bunk B."/>
            <person name="Jeske O."/>
            <person name="Meyerdierks A."/>
            <person name="Storesund J.E."/>
            <person name="Kallscheuer N."/>
            <person name="Luecker S."/>
            <person name="Lage O.M."/>
            <person name="Pohl T."/>
            <person name="Merkel B.J."/>
            <person name="Hornburger P."/>
            <person name="Mueller R.-W."/>
            <person name="Bruemmer F."/>
            <person name="Labrenz M."/>
            <person name="Spormann A.M."/>
            <person name="Op den Camp H."/>
            <person name="Overmann J."/>
            <person name="Amann R."/>
            <person name="Jetten M.S.M."/>
            <person name="Mascher T."/>
            <person name="Medema M.H."/>
            <person name="Devos D.P."/>
            <person name="Kaster A.-K."/>
            <person name="Ovreas L."/>
            <person name="Rohde M."/>
            <person name="Galperin M.Y."/>
            <person name="Jogler C."/>
        </authorList>
    </citation>
    <scope>NUCLEOTIDE SEQUENCE [LARGE SCALE GENOMIC DNA]</scope>
    <source>
        <strain evidence="4 5">OJF2</strain>
    </source>
</reference>
<dbReference type="AlphaFoldDB" id="A0A5B9W2S5"/>
<evidence type="ECO:0000313" key="5">
    <source>
        <dbReference type="Proteomes" id="UP000324233"/>
    </source>
</evidence>
<dbReference type="OrthoDB" id="1957448at2"/>
<dbReference type="KEGG" id="agv:OJF2_34330"/>
<protein>
    <submittedName>
        <fullName evidence="4">SecY interacting protein Syd</fullName>
    </submittedName>
</protein>
<proteinExistence type="predicted"/>
<name>A0A5B9W2S5_9BACT</name>
<organism evidence="4 5">
    <name type="scientific">Aquisphaera giovannonii</name>
    <dbReference type="NCBI Taxonomy" id="406548"/>
    <lineage>
        <taxon>Bacteria</taxon>
        <taxon>Pseudomonadati</taxon>
        <taxon>Planctomycetota</taxon>
        <taxon>Planctomycetia</taxon>
        <taxon>Isosphaerales</taxon>
        <taxon>Isosphaeraceae</taxon>
        <taxon>Aquisphaera</taxon>
    </lineage>
</organism>
<evidence type="ECO:0000313" key="4">
    <source>
        <dbReference type="EMBL" id="QEH34888.1"/>
    </source>
</evidence>